<accession>A0ABV5NUA1</accession>
<dbReference type="Proteomes" id="UP001589568">
    <property type="component" value="Unassembled WGS sequence"/>
</dbReference>
<evidence type="ECO:0000313" key="4">
    <source>
        <dbReference type="EMBL" id="MFB9473521.1"/>
    </source>
</evidence>
<keyword evidence="2" id="KW-0472">Membrane</keyword>
<gene>
    <name evidence="4" type="ORF">ACFFR3_28845</name>
</gene>
<proteinExistence type="predicted"/>
<reference evidence="4 5" key="1">
    <citation type="submission" date="2024-09" db="EMBL/GenBank/DDBJ databases">
        <authorList>
            <person name="Sun Q."/>
            <person name="Mori K."/>
        </authorList>
    </citation>
    <scope>NUCLEOTIDE SEQUENCE [LARGE SCALE GENOMIC DNA]</scope>
    <source>
        <strain evidence="4 5">JCM 3324</strain>
    </source>
</reference>
<comment type="caution">
    <text evidence="4">The sequence shown here is derived from an EMBL/GenBank/DDBJ whole genome shotgun (WGS) entry which is preliminary data.</text>
</comment>
<feature type="transmembrane region" description="Helical" evidence="2">
    <location>
        <begin position="236"/>
        <end position="254"/>
    </location>
</feature>
<feature type="signal peptide" evidence="3">
    <location>
        <begin position="1"/>
        <end position="24"/>
    </location>
</feature>
<keyword evidence="5" id="KW-1185">Reference proteome</keyword>
<keyword evidence="3" id="KW-0732">Signal</keyword>
<organism evidence="4 5">
    <name type="scientific">Nonomuraea salmonea</name>
    <dbReference type="NCBI Taxonomy" id="46181"/>
    <lineage>
        <taxon>Bacteria</taxon>
        <taxon>Bacillati</taxon>
        <taxon>Actinomycetota</taxon>
        <taxon>Actinomycetes</taxon>
        <taxon>Streptosporangiales</taxon>
        <taxon>Streptosporangiaceae</taxon>
        <taxon>Nonomuraea</taxon>
    </lineage>
</organism>
<evidence type="ECO:0000256" key="3">
    <source>
        <dbReference type="SAM" id="SignalP"/>
    </source>
</evidence>
<keyword evidence="2" id="KW-0812">Transmembrane</keyword>
<keyword evidence="2" id="KW-1133">Transmembrane helix</keyword>
<feature type="compositionally biased region" description="Gly residues" evidence="1">
    <location>
        <begin position="222"/>
        <end position="231"/>
    </location>
</feature>
<protein>
    <recommendedName>
        <fullName evidence="6">Peptidase</fullName>
    </recommendedName>
</protein>
<dbReference type="RefSeq" id="WP_379484157.1">
    <property type="nucleotide sequence ID" value="NZ_JBHMCF010000034.1"/>
</dbReference>
<evidence type="ECO:0000313" key="5">
    <source>
        <dbReference type="Proteomes" id="UP001589568"/>
    </source>
</evidence>
<feature type="chain" id="PRO_5047341213" description="Peptidase" evidence="3">
    <location>
        <begin position="25"/>
        <end position="260"/>
    </location>
</feature>
<dbReference type="EMBL" id="JBHMCF010000034">
    <property type="protein sequence ID" value="MFB9473521.1"/>
    <property type="molecule type" value="Genomic_DNA"/>
</dbReference>
<evidence type="ECO:0000256" key="1">
    <source>
        <dbReference type="SAM" id="MobiDB-lite"/>
    </source>
</evidence>
<evidence type="ECO:0008006" key="6">
    <source>
        <dbReference type="Google" id="ProtNLM"/>
    </source>
</evidence>
<feature type="region of interest" description="Disordered" evidence="1">
    <location>
        <begin position="159"/>
        <end position="235"/>
    </location>
</feature>
<dbReference type="PROSITE" id="PS51257">
    <property type="entry name" value="PROKAR_LIPOPROTEIN"/>
    <property type="match status" value="1"/>
</dbReference>
<sequence length="260" mass="26587">MRVVPVVLSAAVVFSCLPVPAAQAAAAVPYVCTVVATGAKQDVSIDVELTVPAQAQPNEELTIGWTGAYAAGSELLAPATGLEGDIKMYAYAGISGIPNFTSATGVAEIGTVIPDEPIPLPATTVDLKTTPRNTGTGQVHAASVNFGLRPTEPLIECEIEDTSGRTDYPITVGTAGQDDDDTTPTPTPDDSDSTTPTDQETEEDASETTTEETPEEAPSGGVDTGAGGLAGPDGRALMGIGLVILLAALTGLRLRRPRRS</sequence>
<evidence type="ECO:0000256" key="2">
    <source>
        <dbReference type="SAM" id="Phobius"/>
    </source>
</evidence>
<feature type="compositionally biased region" description="Acidic residues" evidence="1">
    <location>
        <begin position="199"/>
        <end position="215"/>
    </location>
</feature>
<name>A0ABV5NUA1_9ACTN</name>